<keyword evidence="3" id="KW-0808">Transferase</keyword>
<protein>
    <submittedName>
        <fullName evidence="3">Glycosyltransferase</fullName>
    </submittedName>
</protein>
<dbReference type="Pfam" id="PF00534">
    <property type="entry name" value="Glycos_transf_1"/>
    <property type="match status" value="1"/>
</dbReference>
<name>A0A4V0NF38_SORCE</name>
<evidence type="ECO:0000259" key="2">
    <source>
        <dbReference type="Pfam" id="PF13439"/>
    </source>
</evidence>
<evidence type="ECO:0000313" key="4">
    <source>
        <dbReference type="Proteomes" id="UP000295497"/>
    </source>
</evidence>
<dbReference type="SUPFAM" id="SSF53756">
    <property type="entry name" value="UDP-Glycosyltransferase/glycogen phosphorylase"/>
    <property type="match status" value="1"/>
</dbReference>
<dbReference type="CDD" id="cd03811">
    <property type="entry name" value="GT4_GT28_WabH-like"/>
    <property type="match status" value="1"/>
</dbReference>
<dbReference type="PANTHER" id="PTHR45947">
    <property type="entry name" value="SULFOQUINOVOSYL TRANSFERASE SQD2"/>
    <property type="match status" value="1"/>
</dbReference>
<dbReference type="AlphaFoldDB" id="A0A4V0NF38"/>
<dbReference type="EMBL" id="CP012672">
    <property type="protein sequence ID" value="AUX28322.1"/>
    <property type="molecule type" value="Genomic_DNA"/>
</dbReference>
<dbReference type="RefSeq" id="WP_129572694.1">
    <property type="nucleotide sequence ID" value="NZ_CP012672.1"/>
</dbReference>
<evidence type="ECO:0000313" key="3">
    <source>
        <dbReference type="EMBL" id="AUX28322.1"/>
    </source>
</evidence>
<dbReference type="Pfam" id="PF13439">
    <property type="entry name" value="Glyco_transf_4"/>
    <property type="match status" value="1"/>
</dbReference>
<feature type="domain" description="Glycosyl transferase family 1" evidence="1">
    <location>
        <begin position="185"/>
        <end position="349"/>
    </location>
</feature>
<feature type="domain" description="Glycosyltransferase subfamily 4-like N-terminal" evidence="2">
    <location>
        <begin position="15"/>
        <end position="176"/>
    </location>
</feature>
<sequence length="377" mass="41006">MRKISVCTVVINLDVGGLEKVAVSLLNGLDRARFDPSLICLDAPGKLFDQVDLPPARRLVLRRRPRLNLGFARVDPELPLAIRGFLRDVRADVLHVHNFAPLIFGGVSSRLLLPRPRVVYSEHNEINSASPRSLRKFRYYVRLADAIIAVSGDLATKLRRDLGVRRPVHVIRNGIDGARVRAGRRERLRAELRLPEDARVLGTVAVLSRQKGIDVLLDAAGEVLGRDPRVHVVIAGDGPARADLEARRAGMAARERVHFLGLRSDVPDVMASLDAYVLSSRWEGLPLAVLEAMAAGKPIVATRVGGVPESIEDGAGGYLVAPEEPRALADRLLALLSDPAAAAAMGARNAQAFDARFSLEAMLAAHERLFTEIAPAR</sequence>
<dbReference type="InterPro" id="IPR028098">
    <property type="entry name" value="Glyco_trans_4-like_N"/>
</dbReference>
<organism evidence="3 4">
    <name type="scientific">Sorangium cellulosum</name>
    <name type="common">Polyangium cellulosum</name>
    <dbReference type="NCBI Taxonomy" id="56"/>
    <lineage>
        <taxon>Bacteria</taxon>
        <taxon>Pseudomonadati</taxon>
        <taxon>Myxococcota</taxon>
        <taxon>Polyangia</taxon>
        <taxon>Polyangiales</taxon>
        <taxon>Polyangiaceae</taxon>
        <taxon>Sorangium</taxon>
    </lineage>
</organism>
<evidence type="ECO:0000259" key="1">
    <source>
        <dbReference type="Pfam" id="PF00534"/>
    </source>
</evidence>
<reference evidence="3 4" key="1">
    <citation type="submission" date="2015-09" db="EMBL/GenBank/DDBJ databases">
        <title>Sorangium comparison.</title>
        <authorList>
            <person name="Zaburannyi N."/>
            <person name="Bunk B."/>
            <person name="Overmann J."/>
            <person name="Mueller R."/>
        </authorList>
    </citation>
    <scope>NUCLEOTIDE SEQUENCE [LARGE SCALE GENOMIC DNA]</scope>
    <source>
        <strain evidence="3 4">So ce836</strain>
    </source>
</reference>
<dbReference type="PANTHER" id="PTHR45947:SF3">
    <property type="entry name" value="SULFOQUINOVOSYL TRANSFERASE SQD2"/>
    <property type="match status" value="1"/>
</dbReference>
<dbReference type="Gene3D" id="3.40.50.2000">
    <property type="entry name" value="Glycogen Phosphorylase B"/>
    <property type="match status" value="2"/>
</dbReference>
<gene>
    <name evidence="3" type="primary">rfaG</name>
    <name evidence="3" type="ORF">SOCE836_003920</name>
</gene>
<dbReference type="Proteomes" id="UP000295497">
    <property type="component" value="Chromosome"/>
</dbReference>
<proteinExistence type="predicted"/>
<accession>A0A4V0NF38</accession>
<dbReference type="InterPro" id="IPR001296">
    <property type="entry name" value="Glyco_trans_1"/>
</dbReference>
<dbReference type="GO" id="GO:0016758">
    <property type="term" value="F:hexosyltransferase activity"/>
    <property type="evidence" value="ECO:0007669"/>
    <property type="project" value="TreeGrafter"/>
</dbReference>
<dbReference type="InterPro" id="IPR050194">
    <property type="entry name" value="Glycosyltransferase_grp1"/>
</dbReference>